<sequence>MTTIRKIKMSKKIETLLIEAESSHKILLIRCFLKIAVDKGSYAQCKNNAHHDDDCDSNINFQNIINQKFQSQTFYTKRSHYFKIKKQLILNFCWRNTFSYKTWSAIFSKKTVKKSIKIYKIFDFIINRYSFSATSLTSCRTSQTLNTRKIQNKQNSFHVSLALIDESIN</sequence>
<gene>
    <name evidence="1" type="ORF">BpHYR1_001282</name>
</gene>
<evidence type="ECO:0000313" key="2">
    <source>
        <dbReference type="Proteomes" id="UP000276133"/>
    </source>
</evidence>
<dbReference type="EMBL" id="REGN01012884">
    <property type="protein sequence ID" value="RMZ94669.1"/>
    <property type="molecule type" value="Genomic_DNA"/>
</dbReference>
<name>A0A3M7P6U0_BRAPC</name>
<proteinExistence type="predicted"/>
<dbReference type="AlphaFoldDB" id="A0A3M7P6U0"/>
<dbReference type="Proteomes" id="UP000276133">
    <property type="component" value="Unassembled WGS sequence"/>
</dbReference>
<comment type="caution">
    <text evidence="1">The sequence shown here is derived from an EMBL/GenBank/DDBJ whole genome shotgun (WGS) entry which is preliminary data.</text>
</comment>
<reference evidence="1 2" key="1">
    <citation type="journal article" date="2018" name="Sci. Rep.">
        <title>Genomic signatures of local adaptation to the degree of environmental predictability in rotifers.</title>
        <authorList>
            <person name="Franch-Gras L."/>
            <person name="Hahn C."/>
            <person name="Garcia-Roger E.M."/>
            <person name="Carmona M.J."/>
            <person name="Serra M."/>
            <person name="Gomez A."/>
        </authorList>
    </citation>
    <scope>NUCLEOTIDE SEQUENCE [LARGE SCALE GENOMIC DNA]</scope>
    <source>
        <strain evidence="1">HYR1</strain>
    </source>
</reference>
<organism evidence="1 2">
    <name type="scientific">Brachionus plicatilis</name>
    <name type="common">Marine rotifer</name>
    <name type="synonym">Brachionus muelleri</name>
    <dbReference type="NCBI Taxonomy" id="10195"/>
    <lineage>
        <taxon>Eukaryota</taxon>
        <taxon>Metazoa</taxon>
        <taxon>Spiralia</taxon>
        <taxon>Gnathifera</taxon>
        <taxon>Rotifera</taxon>
        <taxon>Eurotatoria</taxon>
        <taxon>Monogononta</taxon>
        <taxon>Pseudotrocha</taxon>
        <taxon>Ploima</taxon>
        <taxon>Brachionidae</taxon>
        <taxon>Brachionus</taxon>
    </lineage>
</organism>
<evidence type="ECO:0000313" key="1">
    <source>
        <dbReference type="EMBL" id="RMZ94669.1"/>
    </source>
</evidence>
<accession>A0A3M7P6U0</accession>
<keyword evidence="2" id="KW-1185">Reference proteome</keyword>
<protein>
    <submittedName>
        <fullName evidence="1">Uncharacterized protein</fullName>
    </submittedName>
</protein>